<dbReference type="InterPro" id="IPR004681">
    <property type="entry name" value="TRAP_DctM"/>
</dbReference>
<keyword evidence="3" id="KW-0997">Cell inner membrane</keyword>
<feature type="transmembrane region" description="Helical" evidence="7">
    <location>
        <begin position="46"/>
        <end position="67"/>
    </location>
</feature>
<keyword evidence="10" id="KW-1185">Reference proteome</keyword>
<dbReference type="RefSeq" id="WP_228853818.1">
    <property type="nucleotide sequence ID" value="NZ_AP024086.1"/>
</dbReference>
<dbReference type="Proteomes" id="UP000826725">
    <property type="component" value="Chromosome"/>
</dbReference>
<feature type="transmembrane region" description="Helical" evidence="7">
    <location>
        <begin position="166"/>
        <end position="191"/>
    </location>
</feature>
<feature type="transmembrane region" description="Helical" evidence="7">
    <location>
        <begin position="240"/>
        <end position="259"/>
    </location>
</feature>
<evidence type="ECO:0000256" key="2">
    <source>
        <dbReference type="ARBA" id="ARBA00022475"/>
    </source>
</evidence>
<dbReference type="KEGG" id="dbk:DGMP_20520"/>
<evidence type="ECO:0000256" key="7">
    <source>
        <dbReference type="SAM" id="Phobius"/>
    </source>
</evidence>
<evidence type="ECO:0000256" key="1">
    <source>
        <dbReference type="ARBA" id="ARBA00004429"/>
    </source>
</evidence>
<evidence type="ECO:0000313" key="9">
    <source>
        <dbReference type="EMBL" id="BCL61359.1"/>
    </source>
</evidence>
<keyword evidence="2" id="KW-1003">Cell membrane</keyword>
<sequence length="427" mass="45099">MGVLLFLLFFILLLAGTPIAIAFGIPSFLLIWYGDLGVPVIAPNFFAGIAKFPLLAIPLFVLAGYILERCGISGRIIHFANLLVGRRRGGLAIVAIGVCVFFGGVSGSGPADSAAIGAILIPAMYAQGYSRGYSAALIAAAGSTAIIVPPSIALIIYGAITSTSVPALFAAGAVPGFLAGISLLLPAILIARKEGYGSPREGEQDKTSLLTAFREAFWGLLAPIIILGGLYGGIFTPTEAAVVAVFYSLLLGTVIYRSLTLKTIYTILVDASETSAVVMLIVAFAGLFSWAGSTIGILDSLAVNLMAVSDNQWIVLLVINLLIFIGGMLIDAISIFYIFLPIFMPIIQHFGWDPVWFGVVMTLNLAIGQFTPPVAVNLYVTTQLADIRLEETFRAVWPMVLAMAAALVVVALFPSLSLVIPDFFGLM</sequence>
<feature type="transmembrane region" description="Helical" evidence="7">
    <location>
        <begin position="271"/>
        <end position="293"/>
    </location>
</feature>
<dbReference type="PANTHER" id="PTHR33362">
    <property type="entry name" value="SIALIC ACID TRAP TRANSPORTER PERMEASE PROTEIN SIAT-RELATED"/>
    <property type="match status" value="1"/>
</dbReference>
<dbReference type="AlphaFoldDB" id="A0A8D5FTC9"/>
<keyword evidence="6 7" id="KW-0472">Membrane</keyword>
<dbReference type="GO" id="GO:0022857">
    <property type="term" value="F:transmembrane transporter activity"/>
    <property type="evidence" value="ECO:0007669"/>
    <property type="project" value="TreeGrafter"/>
</dbReference>
<keyword evidence="5 7" id="KW-1133">Transmembrane helix</keyword>
<dbReference type="Pfam" id="PF06808">
    <property type="entry name" value="DctM"/>
    <property type="match status" value="1"/>
</dbReference>
<feature type="transmembrane region" description="Helical" evidence="7">
    <location>
        <begin position="313"/>
        <end position="343"/>
    </location>
</feature>
<evidence type="ECO:0000256" key="6">
    <source>
        <dbReference type="ARBA" id="ARBA00023136"/>
    </source>
</evidence>
<dbReference type="EMBL" id="AP024086">
    <property type="protein sequence ID" value="BCL61359.1"/>
    <property type="molecule type" value="Genomic_DNA"/>
</dbReference>
<gene>
    <name evidence="9" type="primary">dctM_2</name>
    <name evidence="9" type="ORF">DGMP_20520</name>
</gene>
<accession>A0A8D5FTC9</accession>
<comment type="subcellular location">
    <subcellularLocation>
        <location evidence="1">Cell inner membrane</location>
        <topology evidence="1">Multi-pass membrane protein</topology>
    </subcellularLocation>
</comment>
<feature type="domain" description="TRAP C4-dicarboxylate transport system permease DctM subunit" evidence="8">
    <location>
        <begin position="6"/>
        <end position="415"/>
    </location>
</feature>
<evidence type="ECO:0000256" key="3">
    <source>
        <dbReference type="ARBA" id="ARBA00022519"/>
    </source>
</evidence>
<feature type="transmembrane region" description="Helical" evidence="7">
    <location>
        <begin position="395"/>
        <end position="420"/>
    </location>
</feature>
<dbReference type="GO" id="GO:0005886">
    <property type="term" value="C:plasma membrane"/>
    <property type="evidence" value="ECO:0007669"/>
    <property type="project" value="UniProtKB-SubCell"/>
</dbReference>
<organism evidence="9 10">
    <name type="scientific">Desulfomarina profundi</name>
    <dbReference type="NCBI Taxonomy" id="2772557"/>
    <lineage>
        <taxon>Bacteria</taxon>
        <taxon>Pseudomonadati</taxon>
        <taxon>Thermodesulfobacteriota</taxon>
        <taxon>Desulfobulbia</taxon>
        <taxon>Desulfobulbales</taxon>
        <taxon>Desulfobulbaceae</taxon>
        <taxon>Desulfomarina</taxon>
    </lineage>
</organism>
<feature type="transmembrane region" description="Helical" evidence="7">
    <location>
        <begin position="88"/>
        <end position="107"/>
    </location>
</feature>
<evidence type="ECO:0000259" key="8">
    <source>
        <dbReference type="Pfam" id="PF06808"/>
    </source>
</evidence>
<evidence type="ECO:0000256" key="5">
    <source>
        <dbReference type="ARBA" id="ARBA00022989"/>
    </source>
</evidence>
<name>A0A8D5FTC9_9BACT</name>
<proteinExistence type="predicted"/>
<dbReference type="InterPro" id="IPR010656">
    <property type="entry name" value="DctM"/>
</dbReference>
<protein>
    <submittedName>
        <fullName evidence="9">C4-dicarboxylate ABC transporter</fullName>
    </submittedName>
</protein>
<dbReference type="PIRSF" id="PIRSF006066">
    <property type="entry name" value="HI0050"/>
    <property type="match status" value="1"/>
</dbReference>
<reference evidence="9" key="1">
    <citation type="submission" date="2020-09" db="EMBL/GenBank/DDBJ databases">
        <title>Desulfogranum mesoprofundum gen. nov., sp. nov., a novel mesophilic, sulfate-reducing chemolithoautotroph isolated from a deep-sea hydrothermal vent chimney in the Suiyo Seamount.</title>
        <authorList>
            <person name="Hashimoto Y."/>
            <person name="Nakagawa S."/>
        </authorList>
    </citation>
    <scope>NUCLEOTIDE SEQUENCE</scope>
    <source>
        <strain evidence="9">KT2</strain>
    </source>
</reference>
<feature type="transmembrane region" description="Helical" evidence="7">
    <location>
        <begin position="137"/>
        <end position="160"/>
    </location>
</feature>
<keyword evidence="4 7" id="KW-0812">Transmembrane</keyword>
<evidence type="ECO:0000256" key="4">
    <source>
        <dbReference type="ARBA" id="ARBA00022692"/>
    </source>
</evidence>
<dbReference type="NCBIfam" id="TIGR00786">
    <property type="entry name" value="dctM"/>
    <property type="match status" value="1"/>
</dbReference>
<feature type="transmembrane region" description="Helical" evidence="7">
    <location>
        <begin position="355"/>
        <end position="375"/>
    </location>
</feature>
<evidence type="ECO:0000313" key="10">
    <source>
        <dbReference type="Proteomes" id="UP000826725"/>
    </source>
</evidence>
<feature type="transmembrane region" description="Helical" evidence="7">
    <location>
        <begin position="212"/>
        <end position="234"/>
    </location>
</feature>